<comment type="subunit">
    <text evidence="4">Component of the lipopolysaccharide transport and assembly complex.</text>
</comment>
<keyword evidence="8" id="KW-1185">Reference proteome</keyword>
<organism evidence="7 8">
    <name type="scientific">Thiomonas delicata</name>
    <name type="common">Thiomonas cuprina</name>
    <dbReference type="NCBI Taxonomy" id="364030"/>
    <lineage>
        <taxon>Bacteria</taxon>
        <taxon>Pseudomonadati</taxon>
        <taxon>Pseudomonadota</taxon>
        <taxon>Betaproteobacteria</taxon>
        <taxon>Burkholderiales</taxon>
        <taxon>Thiomonas</taxon>
    </lineage>
</organism>
<gene>
    <name evidence="4" type="primary">lptA</name>
    <name evidence="7" type="ORF">THIARS_50457</name>
</gene>
<dbReference type="HAMAP" id="MF_01914">
    <property type="entry name" value="LPS_assembly_LptA"/>
    <property type="match status" value="1"/>
</dbReference>
<name>A0A238D1U9_THIDL</name>
<dbReference type="InterPro" id="IPR005653">
    <property type="entry name" value="OstA-like_N"/>
</dbReference>
<keyword evidence="1 4" id="KW-0813">Transport</keyword>
<dbReference type="NCBIfam" id="TIGR03002">
    <property type="entry name" value="outer_YhbN_LptA"/>
    <property type="match status" value="1"/>
</dbReference>
<dbReference type="InterPro" id="IPR014340">
    <property type="entry name" value="LptA"/>
</dbReference>
<evidence type="ECO:0000256" key="2">
    <source>
        <dbReference type="ARBA" id="ARBA00022729"/>
    </source>
</evidence>
<dbReference type="Gene3D" id="2.60.450.10">
    <property type="entry name" value="Lipopolysaccharide (LPS) transport protein A like domain"/>
    <property type="match status" value="1"/>
</dbReference>
<dbReference type="Proteomes" id="UP000214566">
    <property type="component" value="Unassembled WGS sequence"/>
</dbReference>
<dbReference type="PANTHER" id="PTHR36504:SF1">
    <property type="entry name" value="LIPOPOLYSACCHARIDE EXPORT SYSTEM PROTEIN LPTA"/>
    <property type="match status" value="1"/>
</dbReference>
<proteinExistence type="inferred from homology"/>
<dbReference type="GO" id="GO:0015920">
    <property type="term" value="P:lipopolysaccharide transport"/>
    <property type="evidence" value="ECO:0007669"/>
    <property type="project" value="UniProtKB-UniRule"/>
</dbReference>
<comment type="subcellular location">
    <subcellularLocation>
        <location evidence="4">Periplasm</location>
    </subcellularLocation>
</comment>
<evidence type="ECO:0000256" key="3">
    <source>
        <dbReference type="ARBA" id="ARBA00022764"/>
    </source>
</evidence>
<evidence type="ECO:0000256" key="4">
    <source>
        <dbReference type="HAMAP-Rule" id="MF_01914"/>
    </source>
</evidence>
<evidence type="ECO:0000256" key="5">
    <source>
        <dbReference type="SAM" id="MobiDB-lite"/>
    </source>
</evidence>
<dbReference type="GO" id="GO:0017089">
    <property type="term" value="F:glycolipid transfer activity"/>
    <property type="evidence" value="ECO:0007669"/>
    <property type="project" value="TreeGrafter"/>
</dbReference>
<accession>A0A238D1U9</accession>
<sequence length="263" mass="27898">MARDDPGAQPFGFAAGRKRPHRAGVFAGVAVKAVELGLRSMEPVHMPTMRRMKANFMPMPHKSARTLLALALWASCAAAQALQSDKAQPIHVEADAMRYNDVKQTSVFTGNVVVTKGSLVIHAAKVDVRQDPDGYDEATAYGSPDKLATFDQALDAQPGQPVPTLHGSATQIRYDGRTDVLTFTGKATLDRLSDGRLTDRAQGDVITYNDLTDIFTVVGGKGGVAPGNPTGRVRVMLAPRTAPPVAKASGPALKVSPSMEAKP</sequence>
<evidence type="ECO:0000259" key="6">
    <source>
        <dbReference type="Pfam" id="PF03968"/>
    </source>
</evidence>
<evidence type="ECO:0000313" key="8">
    <source>
        <dbReference type="Proteomes" id="UP000214566"/>
    </source>
</evidence>
<dbReference type="AlphaFoldDB" id="A0A238D1U9"/>
<dbReference type="GO" id="GO:0001530">
    <property type="term" value="F:lipopolysaccharide binding"/>
    <property type="evidence" value="ECO:0007669"/>
    <property type="project" value="InterPro"/>
</dbReference>
<dbReference type="GO" id="GO:0043165">
    <property type="term" value="P:Gram-negative-bacterium-type cell outer membrane assembly"/>
    <property type="evidence" value="ECO:0007669"/>
    <property type="project" value="UniProtKB-UniRule"/>
</dbReference>
<feature type="region of interest" description="Disordered" evidence="5">
    <location>
        <begin position="243"/>
        <end position="263"/>
    </location>
</feature>
<evidence type="ECO:0000313" key="7">
    <source>
        <dbReference type="EMBL" id="SBP87209.1"/>
    </source>
</evidence>
<dbReference type="GO" id="GO:0009279">
    <property type="term" value="C:cell outer membrane"/>
    <property type="evidence" value="ECO:0007669"/>
    <property type="project" value="TreeGrafter"/>
</dbReference>
<dbReference type="InterPro" id="IPR052037">
    <property type="entry name" value="LPS_export_LptA"/>
</dbReference>
<dbReference type="GO" id="GO:0030288">
    <property type="term" value="C:outer membrane-bounded periplasmic space"/>
    <property type="evidence" value="ECO:0007669"/>
    <property type="project" value="TreeGrafter"/>
</dbReference>
<dbReference type="Pfam" id="PF03968">
    <property type="entry name" value="LptD_N"/>
    <property type="match status" value="1"/>
</dbReference>
<dbReference type="EMBL" id="FLMQ01000045">
    <property type="protein sequence ID" value="SBP87209.1"/>
    <property type="molecule type" value="Genomic_DNA"/>
</dbReference>
<feature type="domain" description="Organic solvent tolerance-like N-terminal" evidence="6">
    <location>
        <begin position="91"/>
        <end position="210"/>
    </location>
</feature>
<protein>
    <recommendedName>
        <fullName evidence="4">Lipopolysaccharide export system protein LptA</fullName>
    </recommendedName>
</protein>
<keyword evidence="3 4" id="KW-0574">Periplasm</keyword>
<evidence type="ECO:0000256" key="1">
    <source>
        <dbReference type="ARBA" id="ARBA00022448"/>
    </source>
</evidence>
<keyword evidence="2" id="KW-0732">Signal</keyword>
<comment type="similarity">
    <text evidence="4">Belongs to the LptA family.</text>
</comment>
<reference evidence="7 8" key="1">
    <citation type="submission" date="2016-06" db="EMBL/GenBank/DDBJ databases">
        <authorList>
            <person name="Kjaerup R.B."/>
            <person name="Dalgaard T.S."/>
            <person name="Juul-Madsen H.R."/>
        </authorList>
    </citation>
    <scope>NUCLEOTIDE SEQUENCE [LARGE SCALE GENOMIC DNA]</scope>
    <source>
        <strain evidence="7 8">DSM 16361</strain>
    </source>
</reference>
<comment type="function">
    <text evidence="4">Involved in the assembly of lipopolysaccharide (LPS). Required for the translocation of LPS from the inner membrane to the outer membrane.</text>
</comment>
<dbReference type="PANTHER" id="PTHR36504">
    <property type="entry name" value="LIPOPOLYSACCHARIDE EXPORT SYSTEM PROTEIN LPTA"/>
    <property type="match status" value="1"/>
</dbReference>